<keyword evidence="2" id="KW-0472">Membrane</keyword>
<keyword evidence="4" id="KW-1185">Reference proteome</keyword>
<feature type="compositionally biased region" description="Low complexity" evidence="1">
    <location>
        <begin position="324"/>
        <end position="347"/>
    </location>
</feature>
<feature type="compositionally biased region" description="Basic and acidic residues" evidence="1">
    <location>
        <begin position="353"/>
        <end position="364"/>
    </location>
</feature>
<dbReference type="RefSeq" id="WP_194290693.1">
    <property type="nucleotide sequence ID" value="NZ_WEGI01000001.1"/>
</dbReference>
<keyword evidence="2" id="KW-1133">Transmembrane helix</keyword>
<proteinExistence type="predicted"/>
<name>A0A7K0DGY2_9NOCA</name>
<accession>A0A7K0DGY2</accession>
<evidence type="ECO:0000256" key="1">
    <source>
        <dbReference type="SAM" id="MobiDB-lite"/>
    </source>
</evidence>
<evidence type="ECO:0000256" key="2">
    <source>
        <dbReference type="SAM" id="Phobius"/>
    </source>
</evidence>
<dbReference type="Pfam" id="PF20226">
    <property type="entry name" value="DUF6585"/>
    <property type="match status" value="1"/>
</dbReference>
<dbReference type="Proteomes" id="UP000431401">
    <property type="component" value="Unassembled WGS sequence"/>
</dbReference>
<feature type="transmembrane region" description="Helical" evidence="2">
    <location>
        <begin position="76"/>
        <end position="94"/>
    </location>
</feature>
<dbReference type="EMBL" id="WEGI01000001">
    <property type="protein sequence ID" value="MQY24907.1"/>
    <property type="molecule type" value="Genomic_DNA"/>
</dbReference>
<dbReference type="AlphaFoldDB" id="A0A7K0DGY2"/>
<keyword evidence="2" id="KW-0812">Transmembrane</keyword>
<dbReference type="InterPro" id="IPR046492">
    <property type="entry name" value="DUF6585"/>
</dbReference>
<comment type="caution">
    <text evidence="3">The sequence shown here is derived from an EMBL/GenBank/DDBJ whole genome shotgun (WGS) entry which is preliminary data.</text>
</comment>
<evidence type="ECO:0000313" key="4">
    <source>
        <dbReference type="Proteomes" id="UP000431401"/>
    </source>
</evidence>
<evidence type="ECO:0000313" key="3">
    <source>
        <dbReference type="EMBL" id="MQY24907.1"/>
    </source>
</evidence>
<organism evidence="3 4">
    <name type="scientific">Nocardia aurantia</name>
    <dbReference type="NCBI Taxonomy" id="2585199"/>
    <lineage>
        <taxon>Bacteria</taxon>
        <taxon>Bacillati</taxon>
        <taxon>Actinomycetota</taxon>
        <taxon>Actinomycetes</taxon>
        <taxon>Mycobacteriales</taxon>
        <taxon>Nocardiaceae</taxon>
        <taxon>Nocardia</taxon>
    </lineage>
</organism>
<protein>
    <submittedName>
        <fullName evidence="3">Uncharacterized protein</fullName>
    </submittedName>
</protein>
<feature type="region of interest" description="Disordered" evidence="1">
    <location>
        <begin position="277"/>
        <end position="374"/>
    </location>
</feature>
<reference evidence="3 4" key="1">
    <citation type="submission" date="2019-10" db="EMBL/GenBank/DDBJ databases">
        <title>Nocardia macrotermitis sp. nov. and Nocardia aurantia sp. nov., isolated from the gut of fungus growing-termite Macrotermes natalensis.</title>
        <authorList>
            <person name="Benndorf R."/>
            <person name="Schwitalla J."/>
            <person name="Martin K."/>
            <person name="De Beer W."/>
            <person name="Kaster A.-K."/>
            <person name="Vollmers J."/>
            <person name="Poulsen M."/>
            <person name="Beemelmanns C."/>
        </authorList>
    </citation>
    <scope>NUCLEOTIDE SEQUENCE [LARGE SCALE GENOMIC DNA]</scope>
    <source>
        <strain evidence="3 4">RB56</strain>
    </source>
</reference>
<sequence length="374" mass="38916">MTTPSTQRGAGGTDGRRTVPLTQLIHLMSSFENLGEHRQTYLRAPASGDPIVRGCGLVAAGLAAVSVLCIVAGAPAAAVVVILFALIPTGFAALRNRRGRDSRLDLFDRGLTVYRSGEKVAGFHWTTVEVRQQSIPLSQSATAATDYAFVLSGPDGSRAEFDEGEFANAREWGPLIQSSVTAAQLPGIVAAIDGEQTVRFGDLAVSLLELAHDGARYPWERIQTIDPRGGIVRIKVDGRWISLGPVGAIPNFYIFNEVIERLRVAAVEYPDPYGPRAVVGAPAGDTATSAAPDGGVGENGPEASAEAGSETVAQSVSPADTELGSEAAGDPGAEAAGESGPEGTAEPSPEPADAERIIERRHEIAVTAGGRSQS</sequence>
<gene>
    <name evidence="3" type="ORF">NRB56_04610</name>
</gene>